<accession>A0A916UPQ3</accession>
<dbReference type="AlphaFoldDB" id="A0A916UPQ3"/>
<dbReference type="Pfam" id="PF00842">
    <property type="entry name" value="Ala_racemase_C"/>
    <property type="match status" value="1"/>
</dbReference>
<dbReference type="PANTHER" id="PTHR30511">
    <property type="entry name" value="ALANINE RACEMASE"/>
    <property type="match status" value="1"/>
</dbReference>
<comment type="function">
    <text evidence="4">Catalyzes the interconversion of L-alanine and D-alanine. May also act on other amino acids.</text>
</comment>
<dbReference type="HAMAP" id="MF_01201">
    <property type="entry name" value="Ala_racemase"/>
    <property type="match status" value="1"/>
</dbReference>
<dbReference type="EMBL" id="BMED01000003">
    <property type="protein sequence ID" value="GGC81915.1"/>
    <property type="molecule type" value="Genomic_DNA"/>
</dbReference>
<protein>
    <recommendedName>
        <fullName evidence="4">Alanine racemase</fullName>
        <ecNumber evidence="4">5.1.1.1</ecNumber>
    </recommendedName>
</protein>
<evidence type="ECO:0000313" key="9">
    <source>
        <dbReference type="Proteomes" id="UP000637423"/>
    </source>
</evidence>
<sequence length="373" mass="40374">MQQPAGRAGAILTIDLGAVRSNYRFLRSKLVSAQCGAAVKADSYGLGAARISEALFEEGCRHFFVAHLEEAIALRPHLPEAASIYVMHGSPVGYEAEFLEHGCIPVLNSCQQILAWRDLAQEKQQELPAIIQLDTGMSRMGMSPTEVQAWLADPGFIDGIQVQYLMSHLACAENQQSPVNQQQLQSFQALRRQLPQSRATLANSSGIFLGPDFHFDLVRPGAALYGLTPVAGEDNPLQPVAHLQGKIIQTREIAAGTGVGYSLTYRSTQVRRIATVAVGYADGWLRSLSNRGTVFIGDTPVPMVGNVSMDTVTLDVSDVALELLYPGALVDLISAKNTADQVAERAGTIGYEILTSLGLRYQRHYIDTPAQPA</sequence>
<dbReference type="InterPro" id="IPR000821">
    <property type="entry name" value="Ala_racemase"/>
</dbReference>
<dbReference type="GO" id="GO:0030632">
    <property type="term" value="P:D-alanine biosynthetic process"/>
    <property type="evidence" value="ECO:0007669"/>
    <property type="project" value="UniProtKB-UniRule"/>
</dbReference>
<keyword evidence="2 4" id="KW-0663">Pyridoxal phosphate</keyword>
<name>A0A916UPQ3_9BURK</name>
<feature type="modified residue" description="N6-(pyridoxal phosphate)lysine" evidence="4 5">
    <location>
        <position position="40"/>
    </location>
</feature>
<reference evidence="8" key="1">
    <citation type="journal article" date="2014" name="Int. J. Syst. Evol. Microbiol.">
        <title>Complete genome sequence of Corynebacterium casei LMG S-19264T (=DSM 44701T), isolated from a smear-ripened cheese.</title>
        <authorList>
            <consortium name="US DOE Joint Genome Institute (JGI-PGF)"/>
            <person name="Walter F."/>
            <person name="Albersmeier A."/>
            <person name="Kalinowski J."/>
            <person name="Ruckert C."/>
        </authorList>
    </citation>
    <scope>NUCLEOTIDE SEQUENCE</scope>
    <source>
        <strain evidence="8">CGMCC 1.10998</strain>
    </source>
</reference>
<dbReference type="InterPro" id="IPR029066">
    <property type="entry name" value="PLP-binding_barrel"/>
</dbReference>
<organism evidence="8 9">
    <name type="scientific">Undibacterium terreum</name>
    <dbReference type="NCBI Taxonomy" id="1224302"/>
    <lineage>
        <taxon>Bacteria</taxon>
        <taxon>Pseudomonadati</taxon>
        <taxon>Pseudomonadota</taxon>
        <taxon>Betaproteobacteria</taxon>
        <taxon>Burkholderiales</taxon>
        <taxon>Oxalobacteraceae</taxon>
        <taxon>Undibacterium</taxon>
    </lineage>
</organism>
<dbReference type="InterPro" id="IPR011079">
    <property type="entry name" value="Ala_racemase_C"/>
</dbReference>
<evidence type="ECO:0000256" key="1">
    <source>
        <dbReference type="ARBA" id="ARBA00001933"/>
    </source>
</evidence>
<gene>
    <name evidence="8" type="ORF">GCM10011396_31490</name>
</gene>
<evidence type="ECO:0000259" key="7">
    <source>
        <dbReference type="SMART" id="SM01005"/>
    </source>
</evidence>
<comment type="similarity">
    <text evidence="4">Belongs to the alanine racemase family.</text>
</comment>
<dbReference type="RefSeq" id="WP_188567052.1">
    <property type="nucleotide sequence ID" value="NZ_BMED01000003.1"/>
</dbReference>
<reference evidence="8" key="2">
    <citation type="submission" date="2020-09" db="EMBL/GenBank/DDBJ databases">
        <authorList>
            <person name="Sun Q."/>
            <person name="Zhou Y."/>
        </authorList>
    </citation>
    <scope>NUCLEOTIDE SEQUENCE</scope>
    <source>
        <strain evidence="8">CGMCC 1.10998</strain>
    </source>
</reference>
<dbReference type="GO" id="GO:0005829">
    <property type="term" value="C:cytosol"/>
    <property type="evidence" value="ECO:0007669"/>
    <property type="project" value="TreeGrafter"/>
</dbReference>
<feature type="binding site" evidence="4 6">
    <location>
        <position position="309"/>
    </location>
    <ligand>
        <name>substrate</name>
    </ligand>
</feature>
<comment type="caution">
    <text evidence="8">The sequence shown here is derived from an EMBL/GenBank/DDBJ whole genome shotgun (WGS) entry which is preliminary data.</text>
</comment>
<comment type="pathway">
    <text evidence="4">Amino-acid biosynthesis; D-alanine biosynthesis; D-alanine from L-alanine: step 1/1.</text>
</comment>
<dbReference type="Proteomes" id="UP000637423">
    <property type="component" value="Unassembled WGS sequence"/>
</dbReference>
<dbReference type="SUPFAM" id="SSF50621">
    <property type="entry name" value="Alanine racemase C-terminal domain-like"/>
    <property type="match status" value="1"/>
</dbReference>
<dbReference type="PRINTS" id="PR00992">
    <property type="entry name" value="ALARACEMASE"/>
</dbReference>
<feature type="active site" description="Proton acceptor; specific for D-alanine" evidence="4">
    <location>
        <position position="40"/>
    </location>
</feature>
<dbReference type="PANTHER" id="PTHR30511:SF0">
    <property type="entry name" value="ALANINE RACEMASE, CATABOLIC-RELATED"/>
    <property type="match status" value="1"/>
</dbReference>
<feature type="active site" description="Proton acceptor; specific for L-alanine" evidence="4">
    <location>
        <position position="261"/>
    </location>
</feature>
<dbReference type="InterPro" id="IPR009006">
    <property type="entry name" value="Ala_racemase/Decarboxylase_C"/>
</dbReference>
<evidence type="ECO:0000256" key="6">
    <source>
        <dbReference type="PIRSR" id="PIRSR600821-52"/>
    </source>
</evidence>
<evidence type="ECO:0000256" key="2">
    <source>
        <dbReference type="ARBA" id="ARBA00022898"/>
    </source>
</evidence>
<evidence type="ECO:0000256" key="5">
    <source>
        <dbReference type="PIRSR" id="PIRSR600821-50"/>
    </source>
</evidence>
<dbReference type="GO" id="GO:0030170">
    <property type="term" value="F:pyridoxal phosphate binding"/>
    <property type="evidence" value="ECO:0007669"/>
    <property type="project" value="UniProtKB-UniRule"/>
</dbReference>
<evidence type="ECO:0000313" key="8">
    <source>
        <dbReference type="EMBL" id="GGC81915.1"/>
    </source>
</evidence>
<comment type="catalytic activity">
    <reaction evidence="4">
        <text>L-alanine = D-alanine</text>
        <dbReference type="Rhea" id="RHEA:20249"/>
        <dbReference type="ChEBI" id="CHEBI:57416"/>
        <dbReference type="ChEBI" id="CHEBI:57972"/>
        <dbReference type="EC" id="5.1.1.1"/>
    </reaction>
</comment>
<dbReference type="Gene3D" id="3.20.20.10">
    <property type="entry name" value="Alanine racemase"/>
    <property type="match status" value="1"/>
</dbReference>
<feature type="domain" description="Alanine racemase C-terminal" evidence="7">
    <location>
        <begin position="240"/>
        <end position="366"/>
    </location>
</feature>
<dbReference type="SMART" id="SM01005">
    <property type="entry name" value="Ala_racemase_C"/>
    <property type="match status" value="1"/>
</dbReference>
<dbReference type="Gene3D" id="2.40.37.10">
    <property type="entry name" value="Lyase, Ornithine Decarboxylase, Chain A, domain 1"/>
    <property type="match status" value="1"/>
</dbReference>
<proteinExistence type="inferred from homology"/>
<dbReference type="EC" id="5.1.1.1" evidence="4"/>
<dbReference type="GO" id="GO:0008784">
    <property type="term" value="F:alanine racemase activity"/>
    <property type="evidence" value="ECO:0007669"/>
    <property type="project" value="UniProtKB-UniRule"/>
</dbReference>
<dbReference type="InterPro" id="IPR001608">
    <property type="entry name" value="Ala_racemase_N"/>
</dbReference>
<keyword evidence="3 4" id="KW-0413">Isomerase</keyword>
<evidence type="ECO:0000256" key="4">
    <source>
        <dbReference type="HAMAP-Rule" id="MF_01201"/>
    </source>
</evidence>
<evidence type="ECO:0000256" key="3">
    <source>
        <dbReference type="ARBA" id="ARBA00023235"/>
    </source>
</evidence>
<dbReference type="CDD" id="cd00430">
    <property type="entry name" value="PLPDE_III_AR"/>
    <property type="match status" value="1"/>
</dbReference>
<comment type="cofactor">
    <cofactor evidence="1 4 5">
        <name>pyridoxal 5'-phosphate</name>
        <dbReference type="ChEBI" id="CHEBI:597326"/>
    </cofactor>
</comment>
<dbReference type="NCBIfam" id="TIGR00492">
    <property type="entry name" value="alr"/>
    <property type="match status" value="1"/>
</dbReference>
<dbReference type="Pfam" id="PF01168">
    <property type="entry name" value="Ala_racemase_N"/>
    <property type="match status" value="1"/>
</dbReference>
<feature type="binding site" evidence="4 6">
    <location>
        <position position="139"/>
    </location>
    <ligand>
        <name>substrate</name>
    </ligand>
</feature>
<keyword evidence="9" id="KW-1185">Reference proteome</keyword>
<dbReference type="SUPFAM" id="SSF51419">
    <property type="entry name" value="PLP-binding barrel"/>
    <property type="match status" value="1"/>
</dbReference>